<keyword evidence="1" id="KW-0808">Transferase</keyword>
<reference evidence="4" key="1">
    <citation type="submission" date="2024-07" db="EMBL/GenBank/DDBJ databases">
        <authorList>
            <person name="Biller S.J."/>
        </authorList>
    </citation>
    <scope>NUCLEOTIDE SEQUENCE</scope>
    <source>
        <strain evidence="4">WC2420</strain>
    </source>
</reference>
<dbReference type="Gene3D" id="3.40.630.30">
    <property type="match status" value="1"/>
</dbReference>
<name>A0AB39VZ03_9GAMM</name>
<dbReference type="AlphaFoldDB" id="A0AB39VZ03"/>
<evidence type="ECO:0000256" key="2">
    <source>
        <dbReference type="ARBA" id="ARBA00023315"/>
    </source>
</evidence>
<feature type="domain" description="N-acetyltransferase" evidence="3">
    <location>
        <begin position="42"/>
        <end position="179"/>
    </location>
</feature>
<proteinExistence type="predicted"/>
<dbReference type="PROSITE" id="PS51186">
    <property type="entry name" value="GNAT"/>
    <property type="match status" value="1"/>
</dbReference>
<evidence type="ECO:0000313" key="4">
    <source>
        <dbReference type="EMBL" id="XDU74693.1"/>
    </source>
</evidence>
<gene>
    <name evidence="4" type="ORF">AB3G37_11685</name>
</gene>
<evidence type="ECO:0000256" key="1">
    <source>
        <dbReference type="ARBA" id="ARBA00022679"/>
    </source>
</evidence>
<accession>A0AB39VZ03</accession>
<evidence type="ECO:0000259" key="3">
    <source>
        <dbReference type="PROSITE" id="PS51186"/>
    </source>
</evidence>
<dbReference type="InterPro" id="IPR016181">
    <property type="entry name" value="Acyl_CoA_acyltransferase"/>
</dbReference>
<dbReference type="PANTHER" id="PTHR43877">
    <property type="entry name" value="AMINOALKYLPHOSPHONATE N-ACETYLTRANSFERASE-RELATED-RELATED"/>
    <property type="match status" value="1"/>
</dbReference>
<organism evidence="4">
    <name type="scientific">Rouxiella sp. WC2420</name>
    <dbReference type="NCBI Taxonomy" id="3234145"/>
    <lineage>
        <taxon>Bacteria</taxon>
        <taxon>Pseudomonadati</taxon>
        <taxon>Pseudomonadota</taxon>
        <taxon>Gammaproteobacteria</taxon>
        <taxon>Enterobacterales</taxon>
        <taxon>Yersiniaceae</taxon>
        <taxon>Rouxiella</taxon>
    </lineage>
</organism>
<protein>
    <submittedName>
        <fullName evidence="4">GNAT family N-acetyltransferase</fullName>
    </submittedName>
</protein>
<dbReference type="EMBL" id="CP165628">
    <property type="protein sequence ID" value="XDU74693.1"/>
    <property type="molecule type" value="Genomic_DNA"/>
</dbReference>
<sequence length="179" mass="20018">MLKIILFAFILYFFTAWVFEGMMNNKLGDLNFIVIKNPAEDLRVTALIDDLNQSLEVITGASGSKNAVLTDFEHHRALFVIGLRDENAVACGGFRPVDRQTCEIKRMFSIEKGKGIGGQLLAELERQAGGLGYTTIQLETRRINQGAVNFYLSNGYQIIDNYGIYHGRAEAVCFAKRLC</sequence>
<dbReference type="RefSeq" id="WP_369790805.1">
    <property type="nucleotide sequence ID" value="NZ_CP165628.1"/>
</dbReference>
<dbReference type="Pfam" id="PF00583">
    <property type="entry name" value="Acetyltransf_1"/>
    <property type="match status" value="1"/>
</dbReference>
<dbReference type="InterPro" id="IPR000182">
    <property type="entry name" value="GNAT_dom"/>
</dbReference>
<keyword evidence="2" id="KW-0012">Acyltransferase</keyword>
<dbReference type="PANTHER" id="PTHR43877:SF2">
    <property type="entry name" value="AMINOALKYLPHOSPHONATE N-ACETYLTRANSFERASE-RELATED"/>
    <property type="match status" value="1"/>
</dbReference>
<dbReference type="GO" id="GO:0016747">
    <property type="term" value="F:acyltransferase activity, transferring groups other than amino-acyl groups"/>
    <property type="evidence" value="ECO:0007669"/>
    <property type="project" value="InterPro"/>
</dbReference>
<dbReference type="CDD" id="cd04301">
    <property type="entry name" value="NAT_SF"/>
    <property type="match status" value="1"/>
</dbReference>
<dbReference type="SUPFAM" id="SSF55729">
    <property type="entry name" value="Acyl-CoA N-acyltransferases (Nat)"/>
    <property type="match status" value="1"/>
</dbReference>
<dbReference type="InterPro" id="IPR050832">
    <property type="entry name" value="Bact_Acetyltransf"/>
</dbReference>